<dbReference type="EMBL" id="CDMZ01002276">
    <property type="protein sequence ID" value="CEM41627.1"/>
    <property type="molecule type" value="Genomic_DNA"/>
</dbReference>
<dbReference type="VEuPathDB" id="CryptoDB:Cvel_26149"/>
<proteinExistence type="predicted"/>
<evidence type="ECO:0000256" key="1">
    <source>
        <dbReference type="ARBA" id="ARBA00022884"/>
    </source>
</evidence>
<dbReference type="Gene3D" id="3.30.70.330">
    <property type="match status" value="1"/>
</dbReference>
<organism evidence="5">
    <name type="scientific">Chromera velia CCMP2878</name>
    <dbReference type="NCBI Taxonomy" id="1169474"/>
    <lineage>
        <taxon>Eukaryota</taxon>
        <taxon>Sar</taxon>
        <taxon>Alveolata</taxon>
        <taxon>Colpodellida</taxon>
        <taxon>Chromeraceae</taxon>
        <taxon>Chromera</taxon>
    </lineage>
</organism>
<feature type="compositionally biased region" description="Polar residues" evidence="3">
    <location>
        <begin position="232"/>
        <end position="246"/>
    </location>
</feature>
<feature type="compositionally biased region" description="Basic and acidic residues" evidence="3">
    <location>
        <begin position="252"/>
        <end position="267"/>
    </location>
</feature>
<feature type="region of interest" description="Disordered" evidence="3">
    <location>
        <begin position="232"/>
        <end position="284"/>
    </location>
</feature>
<dbReference type="PANTHER" id="PTHR48027">
    <property type="entry name" value="HETEROGENEOUS NUCLEAR RIBONUCLEOPROTEIN 87F-RELATED"/>
    <property type="match status" value="1"/>
</dbReference>
<feature type="compositionally biased region" description="Polar residues" evidence="3">
    <location>
        <begin position="75"/>
        <end position="89"/>
    </location>
</feature>
<feature type="region of interest" description="Disordered" evidence="3">
    <location>
        <begin position="75"/>
        <end position="119"/>
    </location>
</feature>
<dbReference type="PROSITE" id="PS50102">
    <property type="entry name" value="RRM"/>
    <property type="match status" value="1"/>
</dbReference>
<dbReference type="GO" id="GO:0003723">
    <property type="term" value="F:RNA binding"/>
    <property type="evidence" value="ECO:0007669"/>
    <property type="project" value="UniProtKB-UniRule"/>
</dbReference>
<feature type="region of interest" description="Disordered" evidence="3">
    <location>
        <begin position="191"/>
        <end position="214"/>
    </location>
</feature>
<evidence type="ECO:0000259" key="4">
    <source>
        <dbReference type="PROSITE" id="PS50102"/>
    </source>
</evidence>
<dbReference type="SMART" id="SM00360">
    <property type="entry name" value="RRM"/>
    <property type="match status" value="1"/>
</dbReference>
<dbReference type="Pfam" id="PF00076">
    <property type="entry name" value="RRM_1"/>
    <property type="match status" value="1"/>
</dbReference>
<name>A0A0G4HC86_9ALVE</name>
<dbReference type="CDD" id="cd12362">
    <property type="entry name" value="RRM3_CELF1-6"/>
    <property type="match status" value="1"/>
</dbReference>
<dbReference type="InterPro" id="IPR000504">
    <property type="entry name" value="RRM_dom"/>
</dbReference>
<keyword evidence="1 2" id="KW-0694">RNA-binding</keyword>
<dbReference type="AlphaFoldDB" id="A0A0G4HC86"/>
<accession>A0A0G4HC86</accession>
<feature type="compositionally biased region" description="Polar residues" evidence="3">
    <location>
        <begin position="205"/>
        <end position="214"/>
    </location>
</feature>
<evidence type="ECO:0000256" key="2">
    <source>
        <dbReference type="PROSITE-ProRule" id="PRU00176"/>
    </source>
</evidence>
<evidence type="ECO:0000256" key="3">
    <source>
        <dbReference type="SAM" id="MobiDB-lite"/>
    </source>
</evidence>
<protein>
    <recommendedName>
        <fullName evidence="4">RRM domain-containing protein</fullName>
    </recommendedName>
</protein>
<evidence type="ECO:0000313" key="5">
    <source>
        <dbReference type="EMBL" id="CEM41627.1"/>
    </source>
</evidence>
<gene>
    <name evidence="5" type="ORF">Cvel_26149</name>
</gene>
<reference evidence="5" key="1">
    <citation type="submission" date="2014-11" db="EMBL/GenBank/DDBJ databases">
        <authorList>
            <person name="Otto D Thomas"/>
            <person name="Naeem Raeece"/>
        </authorList>
    </citation>
    <scope>NUCLEOTIDE SEQUENCE</scope>
</reference>
<sequence length="440" mass="47354">MESVQWADVTVAGTAGCSQCAVLGSHIRFLLAENSKLRAHFFGQTELTTTTIRMEPPLENSSRSYANQVTPVSSSTESALWTHQQQLPESVTEPVRERQSPPTGMEVPHPAETSPLSHPAPAACVAEVPPPTLCTRGWERRESSTRAEAAVPFYPALNVSELPPPPQSVSTNSQHLTVSTRFYPADNLALSQPVRPFPPRPAGASGSSVSTNDEGSVQMHLCSLHAVSSSASANTRTHSVTGSFDQSPLPMQEREGRSREGSTDMAERQSVQPQAGRAVPAQAQSMPLPPSEDFIENIHGCNLFVFHLPSYWDEEALRMHFKLYGTIKSALISRDTETGRKKGFGFVCYEDPSCALKAIGGMNGYSVGGKRLSVQLKQSCMRRNHVVGATANRQTTHTETAGGCKVTTAASPLTAIHKDLSGVHAGTSCSCHCVCHHTSI</sequence>
<feature type="domain" description="RRM" evidence="4">
    <location>
        <begin position="301"/>
        <end position="379"/>
    </location>
</feature>
<dbReference type="SUPFAM" id="SSF54928">
    <property type="entry name" value="RNA-binding domain, RBD"/>
    <property type="match status" value="1"/>
</dbReference>
<dbReference type="InterPro" id="IPR052462">
    <property type="entry name" value="SLIRP/GR-RBP-like"/>
</dbReference>
<dbReference type="InterPro" id="IPR035979">
    <property type="entry name" value="RBD_domain_sf"/>
</dbReference>
<dbReference type="InterPro" id="IPR012677">
    <property type="entry name" value="Nucleotide-bd_a/b_plait_sf"/>
</dbReference>